<accession>A0A2S9YF22</accession>
<reference evidence="1 2" key="1">
    <citation type="submission" date="2018-03" db="EMBL/GenBank/DDBJ databases">
        <title>Draft Genome Sequences of the Obligatory Marine Myxobacteria Enhygromyxa salina SWB005.</title>
        <authorList>
            <person name="Poehlein A."/>
            <person name="Moghaddam J.A."/>
            <person name="Harms H."/>
            <person name="Alanjari M."/>
            <person name="Koenig G.M."/>
            <person name="Daniel R."/>
            <person name="Schaeberle T.F."/>
        </authorList>
    </citation>
    <scope>NUCLEOTIDE SEQUENCE [LARGE SCALE GENOMIC DNA]</scope>
    <source>
        <strain evidence="1 2">SWB005</strain>
    </source>
</reference>
<dbReference type="OrthoDB" id="5509461at2"/>
<organism evidence="1 2">
    <name type="scientific">Enhygromyxa salina</name>
    <dbReference type="NCBI Taxonomy" id="215803"/>
    <lineage>
        <taxon>Bacteria</taxon>
        <taxon>Pseudomonadati</taxon>
        <taxon>Myxococcota</taxon>
        <taxon>Polyangia</taxon>
        <taxon>Nannocystales</taxon>
        <taxon>Nannocystaceae</taxon>
        <taxon>Enhygromyxa</taxon>
    </lineage>
</organism>
<evidence type="ECO:0008006" key="3">
    <source>
        <dbReference type="Google" id="ProtNLM"/>
    </source>
</evidence>
<evidence type="ECO:0000313" key="1">
    <source>
        <dbReference type="EMBL" id="PRQ03707.1"/>
    </source>
</evidence>
<name>A0A2S9YF22_9BACT</name>
<keyword evidence="2" id="KW-1185">Reference proteome</keyword>
<sequence length="157" mass="17833">MDSQQRQIRVLVVEDGDEYITNLTTFVAEGIEYRQAKSGGRACEMIAADEPDVVFLDMRFDRTPIEELLGDMVQLTGRFNGDIRRARRFQQDNQGLFILRALRDAGCRRPAILSYDFGAEDKRFRALSARDPGLYYCPDYADAKTIRETILRAVGAG</sequence>
<dbReference type="EMBL" id="PVNK01000071">
    <property type="protein sequence ID" value="PRQ03707.1"/>
    <property type="molecule type" value="Genomic_DNA"/>
</dbReference>
<protein>
    <recommendedName>
        <fullName evidence="3">Response regulatory domain-containing protein</fullName>
    </recommendedName>
</protein>
<evidence type="ECO:0000313" key="2">
    <source>
        <dbReference type="Proteomes" id="UP000237968"/>
    </source>
</evidence>
<dbReference type="AlphaFoldDB" id="A0A2S9YF22"/>
<dbReference type="SUPFAM" id="SSF52172">
    <property type="entry name" value="CheY-like"/>
    <property type="match status" value="1"/>
</dbReference>
<proteinExistence type="predicted"/>
<gene>
    <name evidence="1" type="ORF">ENSA5_13290</name>
</gene>
<dbReference type="Gene3D" id="3.40.50.2300">
    <property type="match status" value="1"/>
</dbReference>
<dbReference type="Proteomes" id="UP000237968">
    <property type="component" value="Unassembled WGS sequence"/>
</dbReference>
<comment type="caution">
    <text evidence="1">The sequence shown here is derived from an EMBL/GenBank/DDBJ whole genome shotgun (WGS) entry which is preliminary data.</text>
</comment>
<dbReference type="InterPro" id="IPR011006">
    <property type="entry name" value="CheY-like_superfamily"/>
</dbReference>
<dbReference type="RefSeq" id="WP_106390808.1">
    <property type="nucleotide sequence ID" value="NZ_PVNK01000071.1"/>
</dbReference>